<reference evidence="1 2" key="2">
    <citation type="journal article" date="2022" name="Mol. Ecol. Resour.">
        <title>The genomes of chicory, endive, great burdock and yacon provide insights into Asteraceae paleo-polyploidization history and plant inulin production.</title>
        <authorList>
            <person name="Fan W."/>
            <person name="Wang S."/>
            <person name="Wang H."/>
            <person name="Wang A."/>
            <person name="Jiang F."/>
            <person name="Liu H."/>
            <person name="Zhao H."/>
            <person name="Xu D."/>
            <person name="Zhang Y."/>
        </authorList>
    </citation>
    <scope>NUCLEOTIDE SEQUENCE [LARGE SCALE GENOMIC DNA]</scope>
    <source>
        <strain evidence="2">cv. Punajuju</strain>
        <tissue evidence="1">Leaves</tissue>
    </source>
</reference>
<dbReference type="EMBL" id="CM042012">
    <property type="protein sequence ID" value="KAI3753551.1"/>
    <property type="molecule type" value="Genomic_DNA"/>
</dbReference>
<name>A0ACB9E532_CICIN</name>
<dbReference type="Proteomes" id="UP001055811">
    <property type="component" value="Linkage Group LG04"/>
</dbReference>
<organism evidence="1 2">
    <name type="scientific">Cichorium intybus</name>
    <name type="common">Chicory</name>
    <dbReference type="NCBI Taxonomy" id="13427"/>
    <lineage>
        <taxon>Eukaryota</taxon>
        <taxon>Viridiplantae</taxon>
        <taxon>Streptophyta</taxon>
        <taxon>Embryophyta</taxon>
        <taxon>Tracheophyta</taxon>
        <taxon>Spermatophyta</taxon>
        <taxon>Magnoliopsida</taxon>
        <taxon>eudicotyledons</taxon>
        <taxon>Gunneridae</taxon>
        <taxon>Pentapetalae</taxon>
        <taxon>asterids</taxon>
        <taxon>campanulids</taxon>
        <taxon>Asterales</taxon>
        <taxon>Asteraceae</taxon>
        <taxon>Cichorioideae</taxon>
        <taxon>Cichorieae</taxon>
        <taxon>Cichoriinae</taxon>
        <taxon>Cichorium</taxon>
    </lineage>
</organism>
<accession>A0ACB9E532</accession>
<proteinExistence type="predicted"/>
<evidence type="ECO:0000313" key="1">
    <source>
        <dbReference type="EMBL" id="KAI3753551.1"/>
    </source>
</evidence>
<gene>
    <name evidence="1" type="ORF">L2E82_25606</name>
</gene>
<keyword evidence="2" id="KW-1185">Reference proteome</keyword>
<protein>
    <submittedName>
        <fullName evidence="1">Uncharacterized protein</fullName>
    </submittedName>
</protein>
<evidence type="ECO:0000313" key="2">
    <source>
        <dbReference type="Proteomes" id="UP001055811"/>
    </source>
</evidence>
<comment type="caution">
    <text evidence="1">The sequence shown here is derived from an EMBL/GenBank/DDBJ whole genome shotgun (WGS) entry which is preliminary data.</text>
</comment>
<reference evidence="2" key="1">
    <citation type="journal article" date="2022" name="Mol. Ecol. Resour.">
        <title>The genomes of chicory, endive, great burdock and yacon provide insights into Asteraceae palaeo-polyploidization history and plant inulin production.</title>
        <authorList>
            <person name="Fan W."/>
            <person name="Wang S."/>
            <person name="Wang H."/>
            <person name="Wang A."/>
            <person name="Jiang F."/>
            <person name="Liu H."/>
            <person name="Zhao H."/>
            <person name="Xu D."/>
            <person name="Zhang Y."/>
        </authorList>
    </citation>
    <scope>NUCLEOTIDE SEQUENCE [LARGE SCALE GENOMIC DNA]</scope>
    <source>
        <strain evidence="2">cv. Punajuju</strain>
    </source>
</reference>
<sequence>MAKQKVVVKVTMTSEKKSRKALKIAVSISGVESASFAGSDKDQIAVTGEGIDSVELTTLLRKGVGYTQLLSVGPVEEKKPDAANETNPTVAPLYVDPYQYYYSSYGMPYYAYAYEI</sequence>